<feature type="transmembrane region" description="Helical" evidence="2">
    <location>
        <begin position="608"/>
        <end position="630"/>
    </location>
</feature>
<protein>
    <recommendedName>
        <fullName evidence="5">Glycosyltransferase RgtA/B/C/D-like domain-containing protein</fullName>
    </recommendedName>
</protein>
<keyword evidence="2" id="KW-0472">Membrane</keyword>
<dbReference type="EMBL" id="JBHSXM010000001">
    <property type="protein sequence ID" value="MFC6836243.1"/>
    <property type="molecule type" value="Genomic_DNA"/>
</dbReference>
<evidence type="ECO:0000256" key="2">
    <source>
        <dbReference type="SAM" id="Phobius"/>
    </source>
</evidence>
<feature type="transmembrane region" description="Helical" evidence="2">
    <location>
        <begin position="266"/>
        <end position="293"/>
    </location>
</feature>
<feature type="transmembrane region" description="Helical" evidence="2">
    <location>
        <begin position="118"/>
        <end position="141"/>
    </location>
</feature>
<feature type="transmembrane region" description="Helical" evidence="2">
    <location>
        <begin position="305"/>
        <end position="328"/>
    </location>
</feature>
<dbReference type="Proteomes" id="UP001596406">
    <property type="component" value="Unassembled WGS sequence"/>
</dbReference>
<evidence type="ECO:0000313" key="4">
    <source>
        <dbReference type="Proteomes" id="UP001596406"/>
    </source>
</evidence>
<feature type="transmembrane region" description="Helical" evidence="2">
    <location>
        <begin position="577"/>
        <end position="596"/>
    </location>
</feature>
<gene>
    <name evidence="3" type="ORF">ACFQHK_06950</name>
</gene>
<feature type="transmembrane region" description="Helical" evidence="2">
    <location>
        <begin position="153"/>
        <end position="173"/>
    </location>
</feature>
<keyword evidence="2" id="KW-0812">Transmembrane</keyword>
<proteinExistence type="predicted"/>
<evidence type="ECO:0008006" key="5">
    <source>
        <dbReference type="Google" id="ProtNLM"/>
    </source>
</evidence>
<keyword evidence="2" id="KW-1133">Transmembrane helix</keyword>
<feature type="transmembrane region" description="Helical" evidence="2">
    <location>
        <begin position="212"/>
        <end position="230"/>
    </location>
</feature>
<feature type="transmembrane region" description="Helical" evidence="2">
    <location>
        <begin position="28"/>
        <end position="55"/>
    </location>
</feature>
<feature type="transmembrane region" description="Helical" evidence="2">
    <location>
        <begin position="544"/>
        <end position="565"/>
    </location>
</feature>
<feature type="transmembrane region" description="Helical" evidence="2">
    <location>
        <begin position="179"/>
        <end position="200"/>
    </location>
</feature>
<evidence type="ECO:0000313" key="3">
    <source>
        <dbReference type="EMBL" id="MFC6836243.1"/>
    </source>
</evidence>
<dbReference type="AlphaFoldDB" id="A0ABD5U7B3"/>
<sequence>MSVVERLGGDRPTIAGLRALRPRLARAVFGDALGVVVFLSTVLVAFACLRVGFFITDSYTVANTLVGVSRGHLWVPPEVVYGDSPDTPGMHLVDGRLYGRNYGQVFLALPVLGAVETVAVVADVRVALAAAFSLLLLALSVRIGRLVGRQDRFALGGSVLALATFAGNLAVATPLDPRWYPMLALQVSTVLAAGMVAVLLYRLLTRVHDRRVGLFAGLAGTLATPVGLWASIPKRHVLVTALLLAVLYALYRSREGSPREETRFRALAYALVAFLAWVHAPEAFVALLVLAAVDLPTARTNDPRTLALVGGCFCLALVPFLLTNALVVGNPVEPPRLWPNYDGQPLGPVEGGGGSGGSSDGSGGGSGGSTGGSGGSTNGSGGGGSAGPSGTPDPNGGGGVLGKVSVLTGLFASGFEAVADRPDRLYYTFVRGGYLPGVAAKDLGQAVNLTVLESAPLLGALCALPVALVARLRDGVDVDRRDPVVVADAFVLLLAGALTLVYIERLPLHAQVTVRYLLPLFALGTYGVARQPSVRRALAVHPRLVRWTALCGVLVGGQVVFAWLVLADASLGEALQFHAWVGLATGGALGASLLVASTGRRASRATAVCLGASLAAGAVLVLLGAFVHFAGSGVHAVPLARWLAAVLALG</sequence>
<name>A0ABD5U7B3_9EURY</name>
<organism evidence="3 4">
    <name type="scientific">Halomarina ordinaria</name>
    <dbReference type="NCBI Taxonomy" id="3033939"/>
    <lineage>
        <taxon>Archaea</taxon>
        <taxon>Methanobacteriati</taxon>
        <taxon>Methanobacteriota</taxon>
        <taxon>Stenosarchaea group</taxon>
        <taxon>Halobacteria</taxon>
        <taxon>Halobacteriales</taxon>
        <taxon>Natronomonadaceae</taxon>
        <taxon>Halomarina</taxon>
    </lineage>
</organism>
<keyword evidence="4" id="KW-1185">Reference proteome</keyword>
<evidence type="ECO:0000256" key="1">
    <source>
        <dbReference type="SAM" id="MobiDB-lite"/>
    </source>
</evidence>
<accession>A0ABD5U7B3</accession>
<feature type="region of interest" description="Disordered" evidence="1">
    <location>
        <begin position="339"/>
        <end position="398"/>
    </location>
</feature>
<feature type="compositionally biased region" description="Gly residues" evidence="1">
    <location>
        <begin position="349"/>
        <end position="387"/>
    </location>
</feature>
<dbReference type="RefSeq" id="WP_304447934.1">
    <property type="nucleotide sequence ID" value="NZ_JARRAH010000001.1"/>
</dbReference>
<feature type="transmembrane region" description="Helical" evidence="2">
    <location>
        <begin position="451"/>
        <end position="472"/>
    </location>
</feature>
<feature type="transmembrane region" description="Helical" evidence="2">
    <location>
        <begin position="484"/>
        <end position="503"/>
    </location>
</feature>
<comment type="caution">
    <text evidence="3">The sequence shown here is derived from an EMBL/GenBank/DDBJ whole genome shotgun (WGS) entry which is preliminary data.</text>
</comment>
<reference evidence="3 4" key="1">
    <citation type="journal article" date="2019" name="Int. J. Syst. Evol. Microbiol.">
        <title>The Global Catalogue of Microorganisms (GCM) 10K type strain sequencing project: providing services to taxonomists for standard genome sequencing and annotation.</title>
        <authorList>
            <consortium name="The Broad Institute Genomics Platform"/>
            <consortium name="The Broad Institute Genome Sequencing Center for Infectious Disease"/>
            <person name="Wu L."/>
            <person name="Ma J."/>
        </authorList>
    </citation>
    <scope>NUCLEOTIDE SEQUENCE [LARGE SCALE GENOMIC DNA]</scope>
    <source>
        <strain evidence="3 4">PSRA2</strain>
    </source>
</reference>
<feature type="transmembrane region" description="Helical" evidence="2">
    <location>
        <begin position="236"/>
        <end position="254"/>
    </location>
</feature>